<evidence type="ECO:0000256" key="4">
    <source>
        <dbReference type="SAM" id="MobiDB-lite"/>
    </source>
</evidence>
<feature type="coiled-coil region" evidence="3">
    <location>
        <begin position="95"/>
        <end position="169"/>
    </location>
</feature>
<evidence type="ECO:0000256" key="1">
    <source>
        <dbReference type="ARBA" id="ARBA00004236"/>
    </source>
</evidence>
<organism evidence="7 8">
    <name type="scientific">Maioricimonas rarisocia</name>
    <dbReference type="NCBI Taxonomy" id="2528026"/>
    <lineage>
        <taxon>Bacteria</taxon>
        <taxon>Pseudomonadati</taxon>
        <taxon>Planctomycetota</taxon>
        <taxon>Planctomycetia</taxon>
        <taxon>Planctomycetales</taxon>
        <taxon>Planctomycetaceae</taxon>
        <taxon>Maioricimonas</taxon>
    </lineage>
</organism>
<dbReference type="InterPro" id="IPR058647">
    <property type="entry name" value="BSH_CzcB-like"/>
</dbReference>
<keyword evidence="3" id="KW-0175">Coiled coil</keyword>
<dbReference type="Pfam" id="PF25944">
    <property type="entry name" value="Beta-barrel_RND"/>
    <property type="match status" value="1"/>
</dbReference>
<dbReference type="Pfam" id="PF25973">
    <property type="entry name" value="BSH_CzcB"/>
    <property type="match status" value="1"/>
</dbReference>
<dbReference type="EMBL" id="CP036275">
    <property type="protein sequence ID" value="QDU39264.1"/>
    <property type="molecule type" value="Genomic_DNA"/>
</dbReference>
<evidence type="ECO:0000259" key="6">
    <source>
        <dbReference type="Pfam" id="PF25973"/>
    </source>
</evidence>
<protein>
    <submittedName>
        <fullName evidence="7">Macrolide export protein MacA</fullName>
    </submittedName>
</protein>
<comment type="subcellular location">
    <subcellularLocation>
        <location evidence="1">Cell membrane</location>
    </subcellularLocation>
</comment>
<comment type="similarity">
    <text evidence="2">Belongs to the membrane fusion protein (MFP) (TC 8.A.1) family.</text>
</comment>
<dbReference type="GO" id="GO:1990281">
    <property type="term" value="C:efflux pump complex"/>
    <property type="evidence" value="ECO:0007669"/>
    <property type="project" value="TreeGrafter"/>
</dbReference>
<dbReference type="Gene3D" id="2.40.50.100">
    <property type="match status" value="1"/>
</dbReference>
<dbReference type="Proteomes" id="UP000320496">
    <property type="component" value="Chromosome"/>
</dbReference>
<dbReference type="InterPro" id="IPR006143">
    <property type="entry name" value="RND_pump_MFP"/>
</dbReference>
<reference evidence="7 8" key="1">
    <citation type="submission" date="2019-02" db="EMBL/GenBank/DDBJ databases">
        <title>Deep-cultivation of Planctomycetes and their phenomic and genomic characterization uncovers novel biology.</title>
        <authorList>
            <person name="Wiegand S."/>
            <person name="Jogler M."/>
            <person name="Boedeker C."/>
            <person name="Pinto D."/>
            <person name="Vollmers J."/>
            <person name="Rivas-Marin E."/>
            <person name="Kohn T."/>
            <person name="Peeters S.H."/>
            <person name="Heuer A."/>
            <person name="Rast P."/>
            <person name="Oberbeckmann S."/>
            <person name="Bunk B."/>
            <person name="Jeske O."/>
            <person name="Meyerdierks A."/>
            <person name="Storesund J.E."/>
            <person name="Kallscheuer N."/>
            <person name="Luecker S."/>
            <person name="Lage O.M."/>
            <person name="Pohl T."/>
            <person name="Merkel B.J."/>
            <person name="Hornburger P."/>
            <person name="Mueller R.-W."/>
            <person name="Bruemmer F."/>
            <person name="Labrenz M."/>
            <person name="Spormann A.M."/>
            <person name="Op den Camp H."/>
            <person name="Overmann J."/>
            <person name="Amann R."/>
            <person name="Jetten M.S.M."/>
            <person name="Mascher T."/>
            <person name="Medema M.H."/>
            <person name="Devos D.P."/>
            <person name="Kaster A.-K."/>
            <person name="Ovreas L."/>
            <person name="Rohde M."/>
            <person name="Galperin M.Y."/>
            <person name="Jogler C."/>
        </authorList>
    </citation>
    <scope>NUCLEOTIDE SEQUENCE [LARGE SCALE GENOMIC DNA]</scope>
    <source>
        <strain evidence="7 8">Mal4</strain>
    </source>
</reference>
<dbReference type="Gene3D" id="2.40.30.170">
    <property type="match status" value="1"/>
</dbReference>
<accession>A0A517Z9U8</accession>
<feature type="domain" description="CzcB-like barrel-sandwich hybrid" evidence="6">
    <location>
        <begin position="36"/>
        <end position="205"/>
    </location>
</feature>
<dbReference type="NCBIfam" id="TIGR01730">
    <property type="entry name" value="RND_mfp"/>
    <property type="match status" value="1"/>
</dbReference>
<sequence>MLHTLTVCLTLIAADPQPPSSASVEVPVLITLIREVDVPAQENGVLARVFVRAGQRVESGMVLGELDTTDAELAASRAQAELEIARAEAGNELKIRSAENLHQVAETELQRAIELNRKYPNSVSDTEMDRLRLTRDSAAIQIEQARHELEVLRLRVKLKESDLEIARRQLTRRRIRAPSSGSVVEVDRNAGEWVQPGERVFRVVDANRVRAEGFLEADQATPGLTDAIAKVQVRTADGQLTSLEGRVVFIDPELNSVNGQFRIWAEFENRDNLLQSGEQVVMTIFPGTGTDDEQEREDSAETPRSERRP</sequence>
<dbReference type="RefSeq" id="WP_197443557.1">
    <property type="nucleotide sequence ID" value="NZ_CP036275.1"/>
</dbReference>
<dbReference type="PANTHER" id="PTHR30469:SF15">
    <property type="entry name" value="HLYD FAMILY OF SECRETION PROTEINS"/>
    <property type="match status" value="1"/>
</dbReference>
<dbReference type="InterPro" id="IPR058626">
    <property type="entry name" value="MdtA-like_b-barrel"/>
</dbReference>
<feature type="region of interest" description="Disordered" evidence="4">
    <location>
        <begin position="285"/>
        <end position="309"/>
    </location>
</feature>
<dbReference type="KEGG" id="mri:Mal4_36010"/>
<evidence type="ECO:0000259" key="5">
    <source>
        <dbReference type="Pfam" id="PF25944"/>
    </source>
</evidence>
<evidence type="ECO:0000313" key="7">
    <source>
        <dbReference type="EMBL" id="QDU39264.1"/>
    </source>
</evidence>
<dbReference type="SUPFAM" id="SSF111369">
    <property type="entry name" value="HlyD-like secretion proteins"/>
    <property type="match status" value="1"/>
</dbReference>
<feature type="compositionally biased region" description="Basic and acidic residues" evidence="4">
    <location>
        <begin position="297"/>
        <end position="309"/>
    </location>
</feature>
<dbReference type="Gene3D" id="1.10.287.470">
    <property type="entry name" value="Helix hairpin bin"/>
    <property type="match status" value="1"/>
</dbReference>
<evidence type="ECO:0000256" key="2">
    <source>
        <dbReference type="ARBA" id="ARBA00009477"/>
    </source>
</evidence>
<dbReference type="AlphaFoldDB" id="A0A517Z9U8"/>
<evidence type="ECO:0000256" key="3">
    <source>
        <dbReference type="SAM" id="Coils"/>
    </source>
</evidence>
<feature type="domain" description="Multidrug resistance protein MdtA-like beta-barrel" evidence="5">
    <location>
        <begin position="228"/>
        <end position="280"/>
    </location>
</feature>
<dbReference type="PANTHER" id="PTHR30469">
    <property type="entry name" value="MULTIDRUG RESISTANCE PROTEIN MDTA"/>
    <property type="match status" value="1"/>
</dbReference>
<proteinExistence type="inferred from homology"/>
<name>A0A517Z9U8_9PLAN</name>
<dbReference type="GO" id="GO:0015562">
    <property type="term" value="F:efflux transmembrane transporter activity"/>
    <property type="evidence" value="ECO:0007669"/>
    <property type="project" value="TreeGrafter"/>
</dbReference>
<keyword evidence="8" id="KW-1185">Reference proteome</keyword>
<gene>
    <name evidence="7" type="primary">macA_2</name>
    <name evidence="7" type="ORF">Mal4_36010</name>
</gene>
<evidence type="ECO:0000313" key="8">
    <source>
        <dbReference type="Proteomes" id="UP000320496"/>
    </source>
</evidence>